<keyword evidence="1" id="KW-0175">Coiled coil</keyword>
<dbReference type="EMBL" id="MNPV01000007">
    <property type="protein sequence ID" value="ONH42158.1"/>
    <property type="molecule type" value="Genomic_DNA"/>
</dbReference>
<name>A0A1V2J9T7_PSEAZ</name>
<organism evidence="2 3">
    <name type="scientific">Pseudomonas azotoformans</name>
    <dbReference type="NCBI Taxonomy" id="47878"/>
    <lineage>
        <taxon>Bacteria</taxon>
        <taxon>Pseudomonadati</taxon>
        <taxon>Pseudomonadota</taxon>
        <taxon>Gammaproteobacteria</taxon>
        <taxon>Pseudomonadales</taxon>
        <taxon>Pseudomonadaceae</taxon>
        <taxon>Pseudomonas</taxon>
    </lineage>
</organism>
<dbReference type="GeneID" id="57378633"/>
<dbReference type="OrthoDB" id="7981249at2"/>
<dbReference type="AlphaFoldDB" id="A0A1V2J9T7"/>
<accession>A0A1V2J9T7</accession>
<protein>
    <recommendedName>
        <fullName evidence="4">Sulfotransferase family protein</fullName>
    </recommendedName>
</protein>
<proteinExistence type="predicted"/>
<evidence type="ECO:0008006" key="4">
    <source>
        <dbReference type="Google" id="ProtNLM"/>
    </source>
</evidence>
<gene>
    <name evidence="2" type="ORF">BLL37_23600</name>
</gene>
<dbReference type="RefSeq" id="WP_071493346.1">
    <property type="nucleotide sequence ID" value="NZ_LT629702.1"/>
</dbReference>
<comment type="caution">
    <text evidence="2">The sequence shown here is derived from an EMBL/GenBank/DDBJ whole genome shotgun (WGS) entry which is preliminary data.</text>
</comment>
<dbReference type="InterPro" id="IPR027417">
    <property type="entry name" value="P-loop_NTPase"/>
</dbReference>
<evidence type="ECO:0000256" key="1">
    <source>
        <dbReference type="SAM" id="Coils"/>
    </source>
</evidence>
<reference evidence="2 3" key="1">
    <citation type="submission" date="2016-10" db="EMBL/GenBank/DDBJ databases">
        <title>Pseudomonas lactis sp. nov. and Pseudomonas paralactis sp. nov., isolated from bovine raw milk.</title>
        <authorList>
            <person name="Von Neubeck M."/>
            <person name="Huptas C."/>
            <person name="Glueck C."/>
            <person name="Krewinkel M."/>
            <person name="Stoeckel M."/>
            <person name="Stressler T."/>
            <person name="Fischer L."/>
            <person name="Hinrichs J."/>
            <person name="Scherer S."/>
            <person name="Wenning M."/>
        </authorList>
    </citation>
    <scope>NUCLEOTIDE SEQUENCE [LARGE SCALE GENOMIC DNA]</scope>
    <source>
        <strain evidence="2 3">DSM 18862</strain>
    </source>
</reference>
<evidence type="ECO:0000313" key="3">
    <source>
        <dbReference type="Proteomes" id="UP000188559"/>
    </source>
</evidence>
<feature type="coiled-coil region" evidence="1">
    <location>
        <begin position="291"/>
        <end position="353"/>
    </location>
</feature>
<keyword evidence="3" id="KW-1185">Reference proteome</keyword>
<evidence type="ECO:0000313" key="2">
    <source>
        <dbReference type="EMBL" id="ONH42158.1"/>
    </source>
</evidence>
<sequence length="399" mass="45595">MALMFFHIPRTGGSSVWHSLAGVAARQNRIIADLYHQSKEITGHPFAPDKAIRFFHEFLEQTGLCFDDDVIYHHHTHQYEPYLLESDQVQRVTLIRDPVSRLVSEAFHMRRFLREAHASVAAGQLPSGEYEFHRKEYGEAWFNRMIEDDVDPDALVLNYAQLNQNYYLSYFSTFLHPQHERKTFDEAAALDLAQLVRQTFIWVGRFPALGEFMSTCGLIADLDVNIEKDMQHIANGSKVPALKPQTLAQIKAINSLDYVFTDAVLQAYDQRLISRLIKLKEKRLSYSENTLRHVNEEQAQQTAKLGQLNDELARQSALLDQLNDELTKQRALADRLNDELVKQAVLARNAEQARLEATAAATSTTEELAHCKGLLQALYSSTSWRVTAPLRNAASWIKR</sequence>
<dbReference type="Gene3D" id="3.40.50.300">
    <property type="entry name" value="P-loop containing nucleotide triphosphate hydrolases"/>
    <property type="match status" value="1"/>
</dbReference>
<dbReference type="Proteomes" id="UP000188559">
    <property type="component" value="Unassembled WGS sequence"/>
</dbReference>
<dbReference type="SUPFAM" id="SSF52540">
    <property type="entry name" value="P-loop containing nucleoside triphosphate hydrolases"/>
    <property type="match status" value="1"/>
</dbReference>